<keyword evidence="5" id="KW-0326">Glycosidase</keyword>
<feature type="domain" description="Chitobiase/beta-hexosaminidases N-terminal" evidence="10">
    <location>
        <begin position="28"/>
        <end position="187"/>
    </location>
</feature>
<evidence type="ECO:0000256" key="8">
    <source>
        <dbReference type="PIRSR" id="PIRSR625705-1"/>
    </source>
</evidence>
<dbReference type="SUPFAM" id="SSF55545">
    <property type="entry name" value="beta-N-acetylhexosaminidase-like domain"/>
    <property type="match status" value="1"/>
</dbReference>
<protein>
    <recommendedName>
        <fullName evidence="3">beta-N-acetylhexosaminidase</fullName>
        <ecNumber evidence="3">3.2.1.52</ecNumber>
    </recommendedName>
    <alternativeName>
        <fullName evidence="6">Beta-N-acetylhexosaminidase</fullName>
    </alternativeName>
    <alternativeName>
        <fullName evidence="7">N-acetyl-beta-glucosaminidase</fullName>
    </alternativeName>
</protein>
<reference evidence="13" key="1">
    <citation type="submission" date="2012-12" db="EMBL/GenBank/DDBJ databases">
        <authorList>
            <person name="Hellsten U."/>
            <person name="Grimwood J."/>
            <person name="Chapman J.A."/>
            <person name="Shapiro H."/>
            <person name="Aerts A."/>
            <person name="Otillar R.P."/>
            <person name="Terry A.Y."/>
            <person name="Boore J.L."/>
            <person name="Simakov O."/>
            <person name="Marletaz F."/>
            <person name="Cho S.-J."/>
            <person name="Edsinger-Gonzales E."/>
            <person name="Havlak P."/>
            <person name="Kuo D.-H."/>
            <person name="Larsson T."/>
            <person name="Lv J."/>
            <person name="Arendt D."/>
            <person name="Savage R."/>
            <person name="Osoegawa K."/>
            <person name="de Jong P."/>
            <person name="Lindberg D.R."/>
            <person name="Seaver E.C."/>
            <person name="Weisblat D.A."/>
            <person name="Putnam N.H."/>
            <person name="Grigoriev I.V."/>
            <person name="Rokhsar D.S."/>
        </authorList>
    </citation>
    <scope>NUCLEOTIDE SEQUENCE</scope>
    <source>
        <strain evidence="13">I ESC-2004</strain>
    </source>
</reference>
<feature type="active site" description="Proton donor" evidence="8">
    <location>
        <position position="531"/>
    </location>
</feature>
<dbReference type="GO" id="GO:0030203">
    <property type="term" value="P:glycosaminoglycan metabolic process"/>
    <property type="evidence" value="ECO:0007669"/>
    <property type="project" value="TreeGrafter"/>
</dbReference>
<dbReference type="Proteomes" id="UP000014760">
    <property type="component" value="Unassembled WGS sequence"/>
</dbReference>
<dbReference type="PANTHER" id="PTHR22600:SF57">
    <property type="entry name" value="BETA-N-ACETYLHEXOSAMINIDASE"/>
    <property type="match status" value="1"/>
</dbReference>
<dbReference type="SUPFAM" id="SSF51445">
    <property type="entry name" value="(Trans)glycosidases"/>
    <property type="match status" value="1"/>
</dbReference>
<evidence type="ECO:0000256" key="6">
    <source>
        <dbReference type="ARBA" id="ARBA00030512"/>
    </source>
</evidence>
<dbReference type="EMBL" id="KB292828">
    <property type="protein sequence ID" value="ELU16939.1"/>
    <property type="molecule type" value="Genomic_DNA"/>
</dbReference>
<dbReference type="InterPro" id="IPR025705">
    <property type="entry name" value="Beta_hexosaminidase_sua/sub"/>
</dbReference>
<dbReference type="Gene3D" id="2.60.40.290">
    <property type="match status" value="1"/>
</dbReference>
<dbReference type="InterPro" id="IPR014756">
    <property type="entry name" value="Ig_E-set"/>
</dbReference>
<dbReference type="SMART" id="SM01081">
    <property type="entry name" value="CHB_HEX"/>
    <property type="match status" value="1"/>
</dbReference>
<dbReference type="Gene3D" id="2.60.40.10">
    <property type="entry name" value="Immunoglobulins"/>
    <property type="match status" value="1"/>
</dbReference>
<dbReference type="Pfam" id="PF03173">
    <property type="entry name" value="CHB_HEX"/>
    <property type="match status" value="1"/>
</dbReference>
<dbReference type="SUPFAM" id="SSF81296">
    <property type="entry name" value="E set domains"/>
    <property type="match status" value="1"/>
</dbReference>
<keyword evidence="9" id="KW-0732">Signal</keyword>
<dbReference type="GO" id="GO:0005975">
    <property type="term" value="P:carbohydrate metabolic process"/>
    <property type="evidence" value="ECO:0007669"/>
    <property type="project" value="InterPro"/>
</dbReference>
<dbReference type="Gene3D" id="3.30.379.10">
    <property type="entry name" value="Chitobiase/beta-hexosaminidase domain 2-like"/>
    <property type="match status" value="1"/>
</dbReference>
<evidence type="ECO:0000256" key="9">
    <source>
        <dbReference type="SAM" id="SignalP"/>
    </source>
</evidence>
<dbReference type="InterPro" id="IPR013783">
    <property type="entry name" value="Ig-like_fold"/>
</dbReference>
<dbReference type="EMBL" id="AMQN01017201">
    <property type="status" value="NOT_ANNOTATED_CDS"/>
    <property type="molecule type" value="Genomic_DNA"/>
</dbReference>
<dbReference type="SUPFAM" id="SSF49384">
    <property type="entry name" value="Carbohydrate-binding domain"/>
    <property type="match status" value="1"/>
</dbReference>
<dbReference type="AlphaFoldDB" id="R7VE82"/>
<keyword evidence="13" id="KW-1185">Reference proteome</keyword>
<dbReference type="InterPro" id="IPR004866">
    <property type="entry name" value="CHB/HEX_N_dom"/>
</dbReference>
<comment type="catalytic activity">
    <reaction evidence="1">
        <text>Hydrolysis of terminal non-reducing N-acetyl-D-hexosamine residues in N-acetyl-beta-D-hexosaminides.</text>
        <dbReference type="EC" id="3.2.1.52"/>
    </reaction>
</comment>
<evidence type="ECO:0000256" key="2">
    <source>
        <dbReference type="ARBA" id="ARBA00006285"/>
    </source>
</evidence>
<evidence type="ECO:0000313" key="11">
    <source>
        <dbReference type="EMBL" id="ELU16939.1"/>
    </source>
</evidence>
<evidence type="ECO:0000256" key="4">
    <source>
        <dbReference type="ARBA" id="ARBA00022801"/>
    </source>
</evidence>
<evidence type="ECO:0000256" key="3">
    <source>
        <dbReference type="ARBA" id="ARBA00012663"/>
    </source>
</evidence>
<dbReference type="Pfam" id="PF02838">
    <property type="entry name" value="Glyco_hydro_20b"/>
    <property type="match status" value="1"/>
</dbReference>
<evidence type="ECO:0000313" key="13">
    <source>
        <dbReference type="Proteomes" id="UP000014760"/>
    </source>
</evidence>
<sequence length="877" mass="98564">MWLHLLLLLCASGLLALSNNDAIDYLAENLKVKYDVIDNMNIDDGFSAKVTLTNTGDRDIMEKDWELYFNNIRMIEPDKIHPNGIEFGSSGLMVHHVNGVLFKLVPKADFGGFKKSTPVEAVFTSSAWMVAYTDVMPNWYITAPEGTPKTIEATKGEELGFVGPINKEEQWKRSKLDQYDPYNNGDRISMKPVDHGEAPIPIIPTPYNMDLSKDTTVHINRDEWVVVKGNELDFETQYLSEKLGIDQVDKLPSGKSGIMLEVSDFVSGDPINSNMSGAYQMAIESSGISITGVDAAGVFYGVQSLVALYEGGDSSRIPTGTIIDFPRFEYRGQHIDIGRNFFGKDDLIRIVDAMSMYKLNKLHLHVTDDEGWRLEIPGLPELTEVASQRCHDMTGMNCIMPQLGSGPRDDTVGSGYLTVAQYKELLEHANDRHIEVIPEFDVPGHAHAAIHAMLARYHKYKEAGNMTAAEQYLLTDLNDTSEYLSVQYFTDNAINPCMQSTYDFMEHVITETIEMHKDIQPLKAFHFGGDEQPPGAWTASPKCDEMDIDTQYLKADFVYKLSEIVKRHGLEKIYGWEDGLMNGETPYNRSRIVNDHALAYFWDNVWEWGRGQRSYIMANAGFQVVLSHATHLYFDHPYEPDPNERGYYWATRIIPTQKTHSYAPDNIYENMLVDGNGSPINRDDICQKYGCVPLEEDAKHNIVGMQGQVWGETIRTSAQLDYMVFPRLLALAERAWHRADWEKLGEGIERDEARDEDWDNFANSLGYRELSRLDALGVSYRIPPPFASVEASGELEASTEHPGLPIDIKTDIDDTWVPYTKDMVLSPSVSTVFLKSKSTDGAREGLTVTLDVSISGSAHVTVSCVLLLLTSVLALLK</sequence>
<dbReference type="InterPro" id="IPR004867">
    <property type="entry name" value="CHB_C_dom"/>
</dbReference>
<evidence type="ECO:0000313" key="12">
    <source>
        <dbReference type="EnsemblMetazoa" id="CapteP219964"/>
    </source>
</evidence>
<gene>
    <name evidence="11" type="ORF">CAPTEDRAFT_219964</name>
</gene>
<dbReference type="InterPro" id="IPR029018">
    <property type="entry name" value="Hex-like_dom2"/>
</dbReference>
<evidence type="ECO:0000256" key="5">
    <source>
        <dbReference type="ARBA" id="ARBA00023295"/>
    </source>
</evidence>
<dbReference type="Pfam" id="PF03174">
    <property type="entry name" value="CHB_HEX_C"/>
    <property type="match status" value="1"/>
</dbReference>
<dbReference type="InterPro" id="IPR008965">
    <property type="entry name" value="CBM2/CBM3_carb-bd_dom_sf"/>
</dbReference>
<organism evidence="11">
    <name type="scientific">Capitella teleta</name>
    <name type="common">Polychaete worm</name>
    <dbReference type="NCBI Taxonomy" id="283909"/>
    <lineage>
        <taxon>Eukaryota</taxon>
        <taxon>Metazoa</taxon>
        <taxon>Spiralia</taxon>
        <taxon>Lophotrochozoa</taxon>
        <taxon>Annelida</taxon>
        <taxon>Polychaeta</taxon>
        <taxon>Sedentaria</taxon>
        <taxon>Scolecida</taxon>
        <taxon>Capitellidae</taxon>
        <taxon>Capitella</taxon>
    </lineage>
</organism>
<dbReference type="GO" id="GO:0016020">
    <property type="term" value="C:membrane"/>
    <property type="evidence" value="ECO:0007669"/>
    <property type="project" value="TreeGrafter"/>
</dbReference>
<feature type="chain" id="PRO_5008788949" description="beta-N-acetylhexosaminidase" evidence="9">
    <location>
        <begin position="17"/>
        <end position="877"/>
    </location>
</feature>
<comment type="similarity">
    <text evidence="2">Belongs to the glycosyl hydrolase 20 family.</text>
</comment>
<accession>R7VE82</accession>
<dbReference type="GO" id="GO:0030247">
    <property type="term" value="F:polysaccharide binding"/>
    <property type="evidence" value="ECO:0007669"/>
    <property type="project" value="InterPro"/>
</dbReference>
<dbReference type="EnsemblMetazoa" id="CapteT219964">
    <property type="protein sequence ID" value="CapteP219964"/>
    <property type="gene ID" value="CapteG219964"/>
</dbReference>
<dbReference type="PANTHER" id="PTHR22600">
    <property type="entry name" value="BETA-HEXOSAMINIDASE"/>
    <property type="match status" value="1"/>
</dbReference>
<dbReference type="PRINTS" id="PR00738">
    <property type="entry name" value="GLHYDRLASE20"/>
</dbReference>
<feature type="signal peptide" evidence="9">
    <location>
        <begin position="1"/>
        <end position="16"/>
    </location>
</feature>
<dbReference type="InterPro" id="IPR017853">
    <property type="entry name" value="GH"/>
</dbReference>
<keyword evidence="4" id="KW-0378">Hydrolase</keyword>
<dbReference type="EC" id="3.2.1.52" evidence="3"/>
<dbReference type="OrthoDB" id="428480at2759"/>
<evidence type="ECO:0000256" key="7">
    <source>
        <dbReference type="ARBA" id="ARBA00033000"/>
    </source>
</evidence>
<dbReference type="InterPro" id="IPR012291">
    <property type="entry name" value="CBM2_carb-bd_dom_sf"/>
</dbReference>
<proteinExistence type="inferred from homology"/>
<dbReference type="Pfam" id="PF00728">
    <property type="entry name" value="Glyco_hydro_20"/>
    <property type="match status" value="1"/>
</dbReference>
<dbReference type="GO" id="GO:0004563">
    <property type="term" value="F:beta-N-acetylhexosaminidase activity"/>
    <property type="evidence" value="ECO:0007669"/>
    <property type="project" value="UniProtKB-EC"/>
</dbReference>
<dbReference type="Gene3D" id="3.20.20.80">
    <property type="entry name" value="Glycosidases"/>
    <property type="match status" value="1"/>
</dbReference>
<dbReference type="InterPro" id="IPR015882">
    <property type="entry name" value="HEX_bac_N"/>
</dbReference>
<dbReference type="OMA" id="HINGDWY"/>
<dbReference type="InterPro" id="IPR015883">
    <property type="entry name" value="Glyco_hydro_20_cat"/>
</dbReference>
<dbReference type="HOGENOM" id="CLU_007082_4_1_1"/>
<evidence type="ECO:0000256" key="1">
    <source>
        <dbReference type="ARBA" id="ARBA00001231"/>
    </source>
</evidence>
<dbReference type="STRING" id="283909.R7VE82"/>
<name>R7VE82_CAPTE</name>
<reference evidence="12" key="3">
    <citation type="submission" date="2015-06" db="UniProtKB">
        <authorList>
            <consortium name="EnsemblMetazoa"/>
        </authorList>
    </citation>
    <scope>IDENTIFICATION</scope>
</reference>
<reference evidence="11 13" key="2">
    <citation type="journal article" date="2013" name="Nature">
        <title>Insights into bilaterian evolution from three spiralian genomes.</title>
        <authorList>
            <person name="Simakov O."/>
            <person name="Marletaz F."/>
            <person name="Cho S.J."/>
            <person name="Edsinger-Gonzales E."/>
            <person name="Havlak P."/>
            <person name="Hellsten U."/>
            <person name="Kuo D.H."/>
            <person name="Larsson T."/>
            <person name="Lv J."/>
            <person name="Arendt D."/>
            <person name="Savage R."/>
            <person name="Osoegawa K."/>
            <person name="de Jong P."/>
            <person name="Grimwood J."/>
            <person name="Chapman J.A."/>
            <person name="Shapiro H."/>
            <person name="Aerts A."/>
            <person name="Otillar R.P."/>
            <person name="Terry A.Y."/>
            <person name="Boore J.L."/>
            <person name="Grigoriev I.V."/>
            <person name="Lindberg D.R."/>
            <person name="Seaver E.C."/>
            <person name="Weisblat D.A."/>
            <person name="Putnam N.H."/>
            <person name="Rokhsar D.S."/>
        </authorList>
    </citation>
    <scope>NUCLEOTIDE SEQUENCE</scope>
    <source>
        <strain evidence="11 13">I ESC-2004</strain>
    </source>
</reference>
<evidence type="ECO:0000259" key="10">
    <source>
        <dbReference type="SMART" id="SM01081"/>
    </source>
</evidence>